<keyword evidence="4" id="KW-1185">Reference proteome</keyword>
<dbReference type="SMART" id="SM00155">
    <property type="entry name" value="PLDc"/>
    <property type="match status" value="2"/>
</dbReference>
<feature type="domain" description="PLD phosphodiesterase" evidence="2">
    <location>
        <begin position="176"/>
        <end position="203"/>
    </location>
</feature>
<proteinExistence type="predicted"/>
<dbReference type="RefSeq" id="WP_245720640.1">
    <property type="nucleotide sequence ID" value="NZ_FNFH01000003.1"/>
</dbReference>
<dbReference type="PROSITE" id="PS50035">
    <property type="entry name" value="PLD"/>
    <property type="match status" value="2"/>
</dbReference>
<dbReference type="PANTHER" id="PTHR21248:SF12">
    <property type="entry name" value="CARDIOLIPIN SYNTHASE C"/>
    <property type="match status" value="1"/>
</dbReference>
<dbReference type="GO" id="GO:0032049">
    <property type="term" value="P:cardiolipin biosynthetic process"/>
    <property type="evidence" value="ECO:0007669"/>
    <property type="project" value="UniProtKB-ARBA"/>
</dbReference>
<evidence type="ECO:0000256" key="1">
    <source>
        <dbReference type="SAM" id="MobiDB-lite"/>
    </source>
</evidence>
<dbReference type="Pfam" id="PF13091">
    <property type="entry name" value="PLDc_2"/>
    <property type="match status" value="2"/>
</dbReference>
<gene>
    <name evidence="3" type="ORF">SAMN05216212_1554</name>
</gene>
<dbReference type="InterPro" id="IPR001736">
    <property type="entry name" value="PLipase_D/transphosphatidylase"/>
</dbReference>
<feature type="region of interest" description="Disordered" evidence="1">
    <location>
        <begin position="32"/>
        <end position="69"/>
    </location>
</feature>
<evidence type="ECO:0000313" key="3">
    <source>
        <dbReference type="EMBL" id="SDK12487.1"/>
    </source>
</evidence>
<dbReference type="PANTHER" id="PTHR21248">
    <property type="entry name" value="CARDIOLIPIN SYNTHASE"/>
    <property type="match status" value="1"/>
</dbReference>
<protein>
    <submittedName>
        <fullName evidence="3">Putative cardiolipin synthase</fullName>
    </submittedName>
</protein>
<dbReference type="InterPro" id="IPR025202">
    <property type="entry name" value="PLD-like_dom"/>
</dbReference>
<name>A0A1G8ZBT3_9GAMM</name>
<reference evidence="4" key="1">
    <citation type="submission" date="2016-10" db="EMBL/GenBank/DDBJ databases">
        <authorList>
            <person name="Varghese N."/>
            <person name="Submissions S."/>
        </authorList>
    </citation>
    <scope>NUCLEOTIDE SEQUENCE [LARGE SCALE GENOMIC DNA]</scope>
    <source>
        <strain evidence="4">CGMCC 1.10658</strain>
    </source>
</reference>
<dbReference type="CDD" id="cd09113">
    <property type="entry name" value="PLDc_ymdC_like_2"/>
    <property type="match status" value="1"/>
</dbReference>
<feature type="domain" description="PLD phosphodiesterase" evidence="2">
    <location>
        <begin position="416"/>
        <end position="443"/>
    </location>
</feature>
<accession>A0A1G8ZBT3</accession>
<dbReference type="Proteomes" id="UP000199305">
    <property type="component" value="Unassembled WGS sequence"/>
</dbReference>
<dbReference type="AlphaFoldDB" id="A0A1G8ZBT3"/>
<organism evidence="3 4">
    <name type="scientific">Microbulbifer yueqingensis</name>
    <dbReference type="NCBI Taxonomy" id="658219"/>
    <lineage>
        <taxon>Bacteria</taxon>
        <taxon>Pseudomonadati</taxon>
        <taxon>Pseudomonadota</taxon>
        <taxon>Gammaproteobacteria</taxon>
        <taxon>Cellvibrionales</taxon>
        <taxon>Microbulbiferaceae</taxon>
        <taxon>Microbulbifer</taxon>
    </lineage>
</organism>
<dbReference type="SUPFAM" id="SSF56024">
    <property type="entry name" value="Phospholipase D/nuclease"/>
    <property type="match status" value="2"/>
</dbReference>
<evidence type="ECO:0000313" key="4">
    <source>
        <dbReference type="Proteomes" id="UP000199305"/>
    </source>
</evidence>
<evidence type="ECO:0000259" key="2">
    <source>
        <dbReference type="PROSITE" id="PS50035"/>
    </source>
</evidence>
<dbReference type="GO" id="GO:0030572">
    <property type="term" value="F:phosphatidyltransferase activity"/>
    <property type="evidence" value="ECO:0007669"/>
    <property type="project" value="UniProtKB-ARBA"/>
</dbReference>
<dbReference type="Gene3D" id="3.30.870.10">
    <property type="entry name" value="Endonuclease Chain A"/>
    <property type="match status" value="2"/>
</dbReference>
<dbReference type="EMBL" id="FNFH01000003">
    <property type="protein sequence ID" value="SDK12487.1"/>
    <property type="molecule type" value="Genomic_DNA"/>
</dbReference>
<dbReference type="CDD" id="cd09111">
    <property type="entry name" value="PLDc_ymdC_like_1"/>
    <property type="match status" value="1"/>
</dbReference>
<dbReference type="STRING" id="658219.SAMN05216212_1554"/>
<sequence length="526" mass="59073">MNTSYTPGQLPLPVMVFTSFLILQACNSGDQGYDPEERAASHALPPATQSPMAQAITRHTDQQPGEHSGFLLLPEGPTSFVARLVLIQQARVSLDVQYYAFADDVSGNLIASKLLEAADRGVRVRLLVDDVATRVGNPNIVTLTEHQNMEVRVFNPVAGRSDLDRALEHIRNFGRINHRMHNKLLIADGVAMITGGRNIADEYFAGDGRQFLDTDVLIVGNLLPRAASAFDEYWNHDRSVPVAELMLDDDDSLSLEEMRTRIKENLQEHADSEFHKAQRDSDFSQRLLASELEFEWGPATLFTDPPAKAFSESDIPEEELPAYELMQELSRASSRIRMSSAYFVPGERGEDFFSDLTNRGMDIGVLTNSLSSTDTAAVYSAYSHSRRPLLEAGVQLWELRPSADQERKLHWFEGSSSASLHAKTFVIDDDRVFIGSINMDSRSRRHNTEIGVLIENAAINNQLNALFEDWVAPDSAWRLTLGEGDRLTWTGKDDGQRQTWYKEPETSTWDRFVAWLLSWLPIESQV</sequence>